<evidence type="ECO:0000256" key="2">
    <source>
        <dbReference type="SAM" id="Phobius"/>
    </source>
</evidence>
<dbReference type="Pfam" id="PF14559">
    <property type="entry name" value="TPR_19"/>
    <property type="match status" value="1"/>
</dbReference>
<evidence type="ECO:0000256" key="1">
    <source>
        <dbReference type="ARBA" id="ARBA00022748"/>
    </source>
</evidence>
<dbReference type="EMBL" id="CP049811">
    <property type="protein sequence ID" value="QIK40648.1"/>
    <property type="molecule type" value="Genomic_DNA"/>
</dbReference>
<proteinExistence type="predicted"/>
<dbReference type="InterPro" id="IPR017560">
    <property type="entry name" value="Cyt_c_biogenesis_CcmI"/>
</dbReference>
<dbReference type="Proteomes" id="UP000500791">
    <property type="component" value="Chromosome"/>
</dbReference>
<dbReference type="GO" id="GO:0017004">
    <property type="term" value="P:cytochrome complex assembly"/>
    <property type="evidence" value="ECO:0007669"/>
    <property type="project" value="UniProtKB-KW"/>
</dbReference>
<dbReference type="NCBIfam" id="TIGR03142">
    <property type="entry name" value="cytochro_ccmI"/>
    <property type="match status" value="1"/>
</dbReference>
<organism evidence="3 4">
    <name type="scientific">Pontivivens nitratireducens</name>
    <dbReference type="NCBI Taxonomy" id="2758038"/>
    <lineage>
        <taxon>Bacteria</taxon>
        <taxon>Pseudomonadati</taxon>
        <taxon>Pseudomonadota</taxon>
        <taxon>Alphaproteobacteria</taxon>
        <taxon>Rhodobacterales</taxon>
        <taxon>Paracoccaceae</taxon>
        <taxon>Pontivivens</taxon>
    </lineage>
</organism>
<evidence type="ECO:0000313" key="4">
    <source>
        <dbReference type="Proteomes" id="UP000500791"/>
    </source>
</evidence>
<sequence>MMFWLICGATALIVTGVLVLPLLRRDGATTGREADLSVYRDQLATLDAEVARGAVAQEEADATRIELSRRLIVAGAQIERRGAMVPVTLNRWAIGATMLTVLLLGTGAYVLLGSPGQPDAPLAQRIVAAEAMREATQRPPQSFVEALHAAQSPAPELSERDADLIAQLAAVVAARPTDLEGRRLLARSYMQLGKYLEGKTIQAEVVALAGETASADDLAALAEFMIVAAGGYVSPEAEAVLERALSVAPDDPWARYYLGRARAQTGDIDAARSILAELAGDDATPAYLRDAARNDLTMFTGPDAQDIDAAAQLDAEAQREMVEGMVGGLAQRLNTEGGTPAEWARLIRSYDVLGQDADADAAHAKARAIFAQDPAALTVLGDRE</sequence>
<evidence type="ECO:0000313" key="3">
    <source>
        <dbReference type="EMBL" id="QIK40648.1"/>
    </source>
</evidence>
<keyword evidence="1" id="KW-0201">Cytochrome c-type biogenesis</keyword>
<dbReference type="InterPro" id="IPR011990">
    <property type="entry name" value="TPR-like_helical_dom_sf"/>
</dbReference>
<dbReference type="Gene3D" id="1.25.40.10">
    <property type="entry name" value="Tetratricopeptide repeat domain"/>
    <property type="match status" value="1"/>
</dbReference>
<protein>
    <submittedName>
        <fullName evidence="3">C-type cytochrome biogenesis protein CcmI</fullName>
    </submittedName>
</protein>
<name>A0A6G7VLC2_9RHOB</name>
<feature type="transmembrane region" description="Helical" evidence="2">
    <location>
        <begin position="92"/>
        <end position="112"/>
    </location>
</feature>
<dbReference type="SUPFAM" id="SSF48452">
    <property type="entry name" value="TPR-like"/>
    <property type="match status" value="1"/>
</dbReference>
<keyword evidence="2" id="KW-0812">Transmembrane</keyword>
<keyword evidence="2" id="KW-0472">Membrane</keyword>
<gene>
    <name evidence="3" type="primary">ccmI</name>
    <name evidence="3" type="ORF">G8E03_07620</name>
</gene>
<dbReference type="AlphaFoldDB" id="A0A6G7VLC2"/>
<accession>A0A6G7VLC2</accession>
<keyword evidence="2" id="KW-1133">Transmembrane helix</keyword>
<reference evidence="3 4" key="1">
    <citation type="submission" date="2020-03" db="EMBL/GenBank/DDBJ databases">
        <title>Complete genome sequence of Monaibacterium sp. ALG8 with diverse plasmids.</title>
        <authorList>
            <person name="Sun C."/>
        </authorList>
    </citation>
    <scope>NUCLEOTIDE SEQUENCE [LARGE SCALE GENOMIC DNA]</scope>
    <source>
        <strain evidence="3 4">ALG8</strain>
    </source>
</reference>
<dbReference type="KEGG" id="mon:G8E03_07620"/>
<keyword evidence="4" id="KW-1185">Reference proteome</keyword>